<accession>U3GXG2</accession>
<organism evidence="1 2">
    <name type="scientific">Corynebacterium argentoratense DSM 44202</name>
    <dbReference type="NCBI Taxonomy" id="1348662"/>
    <lineage>
        <taxon>Bacteria</taxon>
        <taxon>Bacillati</taxon>
        <taxon>Actinomycetota</taxon>
        <taxon>Actinomycetes</taxon>
        <taxon>Mycobacteriales</taxon>
        <taxon>Corynebacteriaceae</taxon>
        <taxon>Corynebacterium</taxon>
    </lineage>
</organism>
<evidence type="ECO:0000313" key="2">
    <source>
        <dbReference type="Proteomes" id="UP000016943"/>
    </source>
</evidence>
<sequence length="46" mass="5356">MCFIKRHPELVTTLALCFLFQPPLWVWAPGLIAIPIALYNEMRRAN</sequence>
<dbReference type="HOGENOM" id="CLU_3182544_0_0_11"/>
<reference evidence="1 2" key="1">
    <citation type="journal article" date="2013" name="Genome Announc.">
        <title>Whole-Genome Sequence of the Clinical Strain Corynebacterium argentoratense DSM 44202, Isolated from a Human Throat Specimen.</title>
        <authorList>
            <person name="Bomholt C."/>
            <person name="Glaub A."/>
            <person name="Gravermann K."/>
            <person name="Albersmeier A."/>
            <person name="Brinkrolf K."/>
            <person name="Ruckert C."/>
            <person name="Tauch A."/>
        </authorList>
    </citation>
    <scope>NUCLEOTIDE SEQUENCE [LARGE SCALE GENOMIC DNA]</scope>
    <source>
        <strain evidence="1">DSM 44202</strain>
    </source>
</reference>
<dbReference type="EMBL" id="CP006365">
    <property type="protein sequence ID" value="AGU14696.1"/>
    <property type="molecule type" value="Genomic_DNA"/>
</dbReference>
<name>U3GXG2_9CORY</name>
<evidence type="ECO:0000313" key="1">
    <source>
        <dbReference type="EMBL" id="AGU14696.1"/>
    </source>
</evidence>
<gene>
    <name evidence="1" type="ORF">CARG_02700</name>
</gene>
<proteinExistence type="predicted"/>
<protein>
    <submittedName>
        <fullName evidence="1">Uncharacterized protein</fullName>
    </submittedName>
</protein>
<dbReference type="KEGG" id="caz:CARG_02700"/>
<dbReference type="STRING" id="1348662.CARG_02700"/>
<dbReference type="Proteomes" id="UP000016943">
    <property type="component" value="Chromosome"/>
</dbReference>
<dbReference type="AlphaFoldDB" id="U3GXG2"/>
<keyword evidence="2" id="KW-1185">Reference proteome</keyword>